<dbReference type="OrthoDB" id="5107685at2"/>
<sequence>MNIYLTSGNQIQWLREITHDDSINKISQLTGIPYATLYKRFKSNELATDEIITIAHSYGINPVEALVQTGVISEEEATGVRGDDALRLCNIESIAREIIRRDNKKSEYTPSNRRD</sequence>
<proteinExistence type="predicted"/>
<accession>A0A1C4H650</accession>
<keyword evidence="2" id="KW-1185">Reference proteome</keyword>
<name>A0A1C4H650_9BIFI</name>
<evidence type="ECO:0000313" key="1">
    <source>
        <dbReference type="EMBL" id="SCC80243.1"/>
    </source>
</evidence>
<protein>
    <submittedName>
        <fullName evidence="1">Uncharacterized protein</fullName>
    </submittedName>
</protein>
<dbReference type="RefSeq" id="WP_091847962.1">
    <property type="nucleotide sequence ID" value="NZ_FMBL01000003.1"/>
</dbReference>
<organism evidence="1 2">
    <name type="scientific">Bifidobacterium commune</name>
    <dbReference type="NCBI Taxonomy" id="1505727"/>
    <lineage>
        <taxon>Bacteria</taxon>
        <taxon>Bacillati</taxon>
        <taxon>Actinomycetota</taxon>
        <taxon>Actinomycetes</taxon>
        <taxon>Bifidobacteriales</taxon>
        <taxon>Bifidobacteriaceae</taxon>
        <taxon>Bifidobacterium</taxon>
    </lineage>
</organism>
<dbReference type="AlphaFoldDB" id="A0A1C4H650"/>
<reference evidence="2" key="1">
    <citation type="submission" date="2016-08" db="EMBL/GenBank/DDBJ databases">
        <authorList>
            <person name="Varghese N."/>
            <person name="Submissions Spin"/>
        </authorList>
    </citation>
    <scope>NUCLEOTIDE SEQUENCE [LARGE SCALE GENOMIC DNA]</scope>
    <source>
        <strain evidence="2">R-52791</strain>
    </source>
</reference>
<evidence type="ECO:0000313" key="2">
    <source>
        <dbReference type="Proteomes" id="UP000242610"/>
    </source>
</evidence>
<dbReference type="EMBL" id="FMBL01000003">
    <property type="protein sequence ID" value="SCC80243.1"/>
    <property type="molecule type" value="Genomic_DNA"/>
</dbReference>
<gene>
    <name evidence="1" type="ORF">GA0061077_1111</name>
</gene>
<dbReference type="Proteomes" id="UP000242610">
    <property type="component" value="Unassembled WGS sequence"/>
</dbReference>